<gene>
    <name evidence="1" type="ORF">NPIL_111541</name>
</gene>
<dbReference type="EMBL" id="BMAW01098059">
    <property type="protein sequence ID" value="GFS82819.1"/>
    <property type="molecule type" value="Genomic_DNA"/>
</dbReference>
<comment type="caution">
    <text evidence="1">The sequence shown here is derived from an EMBL/GenBank/DDBJ whole genome shotgun (WGS) entry which is preliminary data.</text>
</comment>
<organism evidence="1 2">
    <name type="scientific">Nephila pilipes</name>
    <name type="common">Giant wood spider</name>
    <name type="synonym">Nephila maculata</name>
    <dbReference type="NCBI Taxonomy" id="299642"/>
    <lineage>
        <taxon>Eukaryota</taxon>
        <taxon>Metazoa</taxon>
        <taxon>Ecdysozoa</taxon>
        <taxon>Arthropoda</taxon>
        <taxon>Chelicerata</taxon>
        <taxon>Arachnida</taxon>
        <taxon>Araneae</taxon>
        <taxon>Araneomorphae</taxon>
        <taxon>Entelegynae</taxon>
        <taxon>Araneoidea</taxon>
        <taxon>Nephilidae</taxon>
        <taxon>Nephila</taxon>
    </lineage>
</organism>
<proteinExistence type="predicted"/>
<dbReference type="Proteomes" id="UP000887013">
    <property type="component" value="Unassembled WGS sequence"/>
</dbReference>
<dbReference type="AlphaFoldDB" id="A0A8X6T8X7"/>
<evidence type="ECO:0000313" key="2">
    <source>
        <dbReference type="Proteomes" id="UP000887013"/>
    </source>
</evidence>
<sequence length="105" mass="11672">MSLFYLPKKVDCCRIGKAKFCMRMEILLRARETAVGEVISPWGLLGTQGDSVILNGGKSRNLPSKRWKYSSHVKVDQTAIYNPNPPGLRDGISGPRTLSTMEKTC</sequence>
<keyword evidence="2" id="KW-1185">Reference proteome</keyword>
<accession>A0A8X6T8X7</accession>
<evidence type="ECO:0000313" key="1">
    <source>
        <dbReference type="EMBL" id="GFS82819.1"/>
    </source>
</evidence>
<name>A0A8X6T8X7_NEPPI</name>
<reference evidence="1" key="1">
    <citation type="submission" date="2020-08" db="EMBL/GenBank/DDBJ databases">
        <title>Multicomponent nature underlies the extraordinary mechanical properties of spider dragline silk.</title>
        <authorList>
            <person name="Kono N."/>
            <person name="Nakamura H."/>
            <person name="Mori M."/>
            <person name="Yoshida Y."/>
            <person name="Ohtoshi R."/>
            <person name="Malay A.D."/>
            <person name="Moran D.A.P."/>
            <person name="Tomita M."/>
            <person name="Numata K."/>
            <person name="Arakawa K."/>
        </authorList>
    </citation>
    <scope>NUCLEOTIDE SEQUENCE</scope>
</reference>
<protein>
    <submittedName>
        <fullName evidence="1">Uncharacterized protein</fullName>
    </submittedName>
</protein>